<sequence length="78" mass="8554">MKTLSAVITLSALISFASFADESTLPPAPANDIAQLTEVCQQMASEDQIENAELKQYVLDCVNDQLTEMGYQTLKELN</sequence>
<dbReference type="GeneID" id="75187688"/>
<dbReference type="EMBL" id="SUNE01000019">
    <property type="protein sequence ID" value="MDG5901835.1"/>
    <property type="molecule type" value="Genomic_DNA"/>
</dbReference>
<reference evidence="2" key="1">
    <citation type="journal article" date="2019" name="Int J Environ Res Public Health">
        <title>Characterization of Chromosome-Mediated BlaOXA-894 in Shewanella xiamenensis Isolated from Pig Wastewater.</title>
        <authorList>
            <person name="Zou H."/>
            <person name="Zhou Z."/>
            <person name="Xia H."/>
            <person name="Zhao Q."/>
            <person name="Li X."/>
        </authorList>
    </citation>
    <scope>NUCLEOTIDE SEQUENCE</scope>
    <source>
        <strain evidence="2">2015oxa</strain>
    </source>
</reference>
<gene>
    <name evidence="2" type="ORF">E2650_18445</name>
    <name evidence="3" type="ORF">ODY93_21145</name>
    <name evidence="4" type="ORF">QM089_13990</name>
</gene>
<dbReference type="Proteomes" id="UP001152518">
    <property type="component" value="Unassembled WGS sequence"/>
</dbReference>
<evidence type="ECO:0000313" key="6">
    <source>
        <dbReference type="Proteomes" id="UP001187859"/>
    </source>
</evidence>
<comment type="caution">
    <text evidence="4">The sequence shown here is derived from an EMBL/GenBank/DDBJ whole genome shotgun (WGS) entry which is preliminary data.</text>
</comment>
<name>A0A073KJJ4_9GAMM</name>
<reference evidence="2" key="2">
    <citation type="submission" date="2019-04" db="EMBL/GenBank/DDBJ databases">
        <authorList>
            <person name="Zou H."/>
        </authorList>
    </citation>
    <scope>NUCLEOTIDE SEQUENCE</scope>
    <source>
        <strain evidence="2">2015oxa</strain>
    </source>
</reference>
<feature type="signal peptide" evidence="1">
    <location>
        <begin position="1"/>
        <end position="20"/>
    </location>
</feature>
<evidence type="ECO:0008006" key="7">
    <source>
        <dbReference type="Google" id="ProtNLM"/>
    </source>
</evidence>
<keyword evidence="1" id="KW-0732">Signal</keyword>
<protein>
    <recommendedName>
        <fullName evidence="7">Periplasmic protein</fullName>
    </recommendedName>
</protein>
<evidence type="ECO:0000313" key="5">
    <source>
        <dbReference type="Proteomes" id="UP001159075"/>
    </source>
</evidence>
<dbReference type="Proteomes" id="UP001187859">
    <property type="component" value="Unassembled WGS sequence"/>
</dbReference>
<dbReference type="RefSeq" id="WP_037421337.1">
    <property type="nucleotide sequence ID" value="NZ_AP025014.1"/>
</dbReference>
<dbReference type="AlphaFoldDB" id="A0A073KJJ4"/>
<reference evidence="3 5" key="3">
    <citation type="submission" date="2022-09" db="EMBL/GenBank/DDBJ databases">
        <title>The outer-membrane cytochrome OmcA is essential for infection of Shewanella oneidensis by a zebrafish-associated bacteriophage.</title>
        <authorList>
            <person name="Grenfell A.W."/>
            <person name="Intile P."/>
            <person name="Mcfarlane J."/>
            <person name="Leung D."/>
            <person name="Abdalla K."/>
            <person name="Wold M."/>
            <person name="Kees E."/>
            <person name="Gralnick J."/>
        </authorList>
    </citation>
    <scope>NUCLEOTIDE SEQUENCE [LARGE SCALE GENOMIC DNA]</scope>
    <source>
        <strain evidence="3 5">NF-5</strain>
    </source>
</reference>
<proteinExistence type="predicted"/>
<dbReference type="OrthoDB" id="6332716at2"/>
<accession>A0A073KJJ4</accession>
<dbReference type="Proteomes" id="UP001159075">
    <property type="component" value="Unassembled WGS sequence"/>
</dbReference>
<dbReference type="EMBL" id="JASGOQ010000001">
    <property type="protein sequence ID" value="MDV5391322.1"/>
    <property type="molecule type" value="Genomic_DNA"/>
</dbReference>
<evidence type="ECO:0000313" key="3">
    <source>
        <dbReference type="EMBL" id="MDI5834095.1"/>
    </source>
</evidence>
<reference evidence="4" key="4">
    <citation type="submission" date="2023-05" db="EMBL/GenBank/DDBJ databases">
        <title>Colonisation of extended spectrum b-lactamase- and carbapenemase-producing bacteria on hospital surfaces from low- and middle-income countries.</title>
        <authorList>
            <person name="Nieto-Rosado M."/>
            <person name="Sands K."/>
            <person name="Iregbu K."/>
            <person name="Zahra R."/>
            <person name="Mazarati J.B."/>
            <person name="Mehtar S."/>
            <person name="Barnards-Group B."/>
            <person name="Walsh T.R."/>
        </authorList>
    </citation>
    <scope>NUCLEOTIDE SEQUENCE</scope>
    <source>
        <strain evidence="4">PP-E493</strain>
    </source>
</reference>
<organism evidence="4 6">
    <name type="scientific">Shewanella xiamenensis</name>
    <dbReference type="NCBI Taxonomy" id="332186"/>
    <lineage>
        <taxon>Bacteria</taxon>
        <taxon>Pseudomonadati</taxon>
        <taxon>Pseudomonadota</taxon>
        <taxon>Gammaproteobacteria</taxon>
        <taxon>Alteromonadales</taxon>
        <taxon>Shewanellaceae</taxon>
        <taxon>Shewanella</taxon>
    </lineage>
</organism>
<evidence type="ECO:0000256" key="1">
    <source>
        <dbReference type="SAM" id="SignalP"/>
    </source>
</evidence>
<feature type="chain" id="PRO_5011841553" description="Periplasmic protein" evidence="1">
    <location>
        <begin position="21"/>
        <end position="78"/>
    </location>
</feature>
<evidence type="ECO:0000313" key="2">
    <source>
        <dbReference type="EMBL" id="MDG5901835.1"/>
    </source>
</evidence>
<evidence type="ECO:0000313" key="4">
    <source>
        <dbReference type="EMBL" id="MDV5391322.1"/>
    </source>
</evidence>
<dbReference type="EMBL" id="JAOTLW010000034">
    <property type="protein sequence ID" value="MDI5834095.1"/>
    <property type="molecule type" value="Genomic_DNA"/>
</dbReference>
<keyword evidence="5" id="KW-1185">Reference proteome</keyword>